<dbReference type="PANTHER" id="PTHR42717">
    <property type="entry name" value="DIHYDROOROTASE-RELATED"/>
    <property type="match status" value="1"/>
</dbReference>
<dbReference type="GO" id="GO:0016810">
    <property type="term" value="F:hydrolase activity, acting on carbon-nitrogen (but not peptide) bonds"/>
    <property type="evidence" value="ECO:0007669"/>
    <property type="project" value="InterPro"/>
</dbReference>
<organism evidence="1">
    <name type="scientific">marine metagenome</name>
    <dbReference type="NCBI Taxonomy" id="408172"/>
    <lineage>
        <taxon>unclassified sequences</taxon>
        <taxon>metagenomes</taxon>
        <taxon>ecological metagenomes</taxon>
    </lineage>
</organism>
<dbReference type="AlphaFoldDB" id="A0A382GP30"/>
<dbReference type="InterPro" id="IPR020043">
    <property type="entry name" value="Deacetylase_Atu3266-like"/>
</dbReference>
<accession>A0A382GP30</accession>
<reference evidence="1" key="1">
    <citation type="submission" date="2018-05" db="EMBL/GenBank/DDBJ databases">
        <authorList>
            <person name="Lanie J.A."/>
            <person name="Ng W.-L."/>
            <person name="Kazmierczak K.M."/>
            <person name="Andrzejewski T.M."/>
            <person name="Davidsen T.M."/>
            <person name="Wayne K.J."/>
            <person name="Tettelin H."/>
            <person name="Glass J.I."/>
            <person name="Rusch D."/>
            <person name="Podicherti R."/>
            <person name="Tsui H.-C.T."/>
            <person name="Winkler M.E."/>
        </authorList>
    </citation>
    <scope>NUCLEOTIDE SEQUENCE</scope>
</reference>
<dbReference type="SUPFAM" id="SSF51556">
    <property type="entry name" value="Metallo-dependent hydrolases"/>
    <property type="match status" value="1"/>
</dbReference>
<proteinExistence type="predicted"/>
<dbReference type="PANTHER" id="PTHR42717:SF1">
    <property type="entry name" value="IMIDAZOLONEPROPIONASE AND RELATED AMIDOHYDROLASES"/>
    <property type="match status" value="1"/>
</dbReference>
<gene>
    <name evidence="1" type="ORF">METZ01_LOCUS228775</name>
</gene>
<dbReference type="GO" id="GO:0019213">
    <property type="term" value="F:deacetylase activity"/>
    <property type="evidence" value="ECO:0007669"/>
    <property type="project" value="InterPro"/>
</dbReference>
<evidence type="ECO:0000313" key="1">
    <source>
        <dbReference type="EMBL" id="SVB75921.1"/>
    </source>
</evidence>
<feature type="non-terminal residue" evidence="1">
    <location>
        <position position="299"/>
    </location>
</feature>
<dbReference type="InterPro" id="IPR032466">
    <property type="entry name" value="Metal_Hydrolase"/>
</dbReference>
<protein>
    <recommendedName>
        <fullName evidence="2">Amidohydrolase-related domain-containing protein</fullName>
    </recommendedName>
</protein>
<name>A0A382GP30_9ZZZZ</name>
<sequence>MSDSYDVLIRNGHVIDPRQSIDRISDVAVKDGLIAAVGKDLPGSAPKTIDASGLYVTPGLLDIHLHAYQRFGGWLHPDQANLPYGVTTCVDTGSSGWQHFPDFVETIIEPSTTRVLAFINIVGAGMAGACEQDTSEMVAEPCAEMIKQYPQHVVGSKSAHYGGPGWEAAQGGIDAARLADTITMVDFAPRETRSYEELLTDRMAPGDIHTHLYASHIPLLDENLVINDYVQAARDRGIIFDCGHGAGSFWFRIAVPAMKQGFQPDTISTDLHKASRMRANATMDVTMSKFLAMGMTWQE</sequence>
<dbReference type="Gene3D" id="3.20.20.140">
    <property type="entry name" value="Metal-dependent hydrolases"/>
    <property type="match status" value="1"/>
</dbReference>
<dbReference type="InterPro" id="IPR011059">
    <property type="entry name" value="Metal-dep_hydrolase_composite"/>
</dbReference>
<dbReference type="Gene3D" id="2.30.40.10">
    <property type="entry name" value="Urease, subunit C, domain 1"/>
    <property type="match status" value="1"/>
</dbReference>
<evidence type="ECO:0008006" key="2">
    <source>
        <dbReference type="Google" id="ProtNLM"/>
    </source>
</evidence>
<dbReference type="EMBL" id="UINC01056188">
    <property type="protein sequence ID" value="SVB75921.1"/>
    <property type="molecule type" value="Genomic_DNA"/>
</dbReference>
<dbReference type="SUPFAM" id="SSF51338">
    <property type="entry name" value="Composite domain of metallo-dependent hydrolases"/>
    <property type="match status" value="1"/>
</dbReference>